<dbReference type="InterPro" id="IPR054723">
    <property type="entry name" value="Ams1-like_N"/>
</dbReference>
<dbReference type="FunFam" id="1.20.1270.50:FF:000004">
    <property type="entry name" value="alpha-mannosidase 2C1 isoform X1"/>
    <property type="match status" value="1"/>
</dbReference>
<dbReference type="PANTHER" id="PTHR46017">
    <property type="entry name" value="ALPHA-MANNOSIDASE 2C1"/>
    <property type="match status" value="1"/>
</dbReference>
<dbReference type="GO" id="GO:0030246">
    <property type="term" value="F:carbohydrate binding"/>
    <property type="evidence" value="ECO:0007669"/>
    <property type="project" value="InterPro"/>
</dbReference>
<dbReference type="EMBL" id="HE806317">
    <property type="protein sequence ID" value="CCH59437.1"/>
    <property type="molecule type" value="Genomic_DNA"/>
</dbReference>
<dbReference type="GO" id="GO:0000329">
    <property type="term" value="C:fungal-type vacuole membrane"/>
    <property type="evidence" value="ECO:0007669"/>
    <property type="project" value="EnsemblFungi"/>
</dbReference>
<evidence type="ECO:0000256" key="7">
    <source>
        <dbReference type="ARBA" id="ARBA00054985"/>
    </source>
</evidence>
<dbReference type="InterPro" id="IPR027291">
    <property type="entry name" value="Glyco_hydro_38_N_sf"/>
</dbReference>
<dbReference type="SUPFAM" id="SSF88713">
    <property type="entry name" value="Glycoside hydrolase/deacetylase"/>
    <property type="match status" value="1"/>
</dbReference>
<dbReference type="InterPro" id="IPR028995">
    <property type="entry name" value="Glyco_hydro_57/38_cen_sf"/>
</dbReference>
<dbReference type="FunCoup" id="I2GZ85">
    <property type="interactions" value="281"/>
</dbReference>
<dbReference type="FunFam" id="3.20.110.10:FF:000002">
    <property type="entry name" value="alpha-mannosidase 2C1 isoform X1"/>
    <property type="match status" value="1"/>
</dbReference>
<dbReference type="Proteomes" id="UP000002866">
    <property type="component" value="Chromosome 2"/>
</dbReference>
<dbReference type="Pfam" id="PF07748">
    <property type="entry name" value="Glyco_hydro_38C"/>
    <property type="match status" value="1"/>
</dbReference>
<dbReference type="OMA" id="DVFGFSW"/>
<name>I2GZ85_HENB6</name>
<keyword evidence="5" id="KW-0378">Hydrolase</keyword>
<dbReference type="Pfam" id="PF01074">
    <property type="entry name" value="Glyco_hydro_38N"/>
    <property type="match status" value="1"/>
</dbReference>
<dbReference type="Gene3D" id="1.20.1270.50">
    <property type="entry name" value="Glycoside hydrolase family 38, central domain"/>
    <property type="match status" value="1"/>
</dbReference>
<dbReference type="Pfam" id="PF17677">
    <property type="entry name" value="Glyco_hydro38C2"/>
    <property type="match status" value="1"/>
</dbReference>
<dbReference type="InterPro" id="IPR011330">
    <property type="entry name" value="Glyco_hydro/deAcase_b/a-brl"/>
</dbReference>
<evidence type="ECO:0000256" key="8">
    <source>
        <dbReference type="ARBA" id="ARBA00071615"/>
    </source>
</evidence>
<dbReference type="GO" id="GO:0034270">
    <property type="term" value="C:Cvt complex"/>
    <property type="evidence" value="ECO:0007669"/>
    <property type="project" value="EnsemblFungi"/>
</dbReference>
<evidence type="ECO:0000256" key="5">
    <source>
        <dbReference type="ARBA" id="ARBA00022801"/>
    </source>
</evidence>
<evidence type="ECO:0000259" key="9">
    <source>
        <dbReference type="SMART" id="SM00872"/>
    </source>
</evidence>
<dbReference type="Gene3D" id="2.70.98.30">
    <property type="entry name" value="Golgi alpha-mannosidase II, domain 4"/>
    <property type="match status" value="1"/>
</dbReference>
<evidence type="ECO:0000256" key="1">
    <source>
        <dbReference type="ARBA" id="ARBA00000365"/>
    </source>
</evidence>
<dbReference type="InterPro" id="IPR037094">
    <property type="entry name" value="Glyco_hydro_38_cen_sf"/>
</dbReference>
<dbReference type="InterPro" id="IPR015341">
    <property type="entry name" value="Glyco_hydro_38_cen"/>
</dbReference>
<dbReference type="GO" id="GO:0042149">
    <property type="term" value="P:cellular response to glucose starvation"/>
    <property type="evidence" value="ECO:0007669"/>
    <property type="project" value="EnsemblFungi"/>
</dbReference>
<accession>I2GZ85</accession>
<evidence type="ECO:0000256" key="2">
    <source>
        <dbReference type="ARBA" id="ARBA00009792"/>
    </source>
</evidence>
<evidence type="ECO:0000313" key="11">
    <source>
        <dbReference type="Proteomes" id="UP000002866"/>
    </source>
</evidence>
<dbReference type="GO" id="GO:0006995">
    <property type="term" value="P:cellular response to nitrogen starvation"/>
    <property type="evidence" value="ECO:0007669"/>
    <property type="project" value="EnsemblFungi"/>
</dbReference>
<dbReference type="GO" id="GO:0000328">
    <property type="term" value="C:fungal-type vacuole lumen"/>
    <property type="evidence" value="ECO:0007669"/>
    <property type="project" value="EnsemblFungi"/>
</dbReference>
<protein>
    <recommendedName>
        <fullName evidence="8">Alpha-mannosidase</fullName>
        <ecNumber evidence="3">3.2.1.24</ecNumber>
    </recommendedName>
</protein>
<dbReference type="KEGG" id="tbl:TBLA_0B06110"/>
<dbReference type="InterPro" id="IPR011682">
    <property type="entry name" value="Glyco_hydro_38_C"/>
</dbReference>
<comment type="similarity">
    <text evidence="2">Belongs to the glycosyl hydrolase 38 family.</text>
</comment>
<dbReference type="GeneID" id="14493991"/>
<dbReference type="RefSeq" id="XP_004178956.1">
    <property type="nucleotide sequence ID" value="XM_004178908.1"/>
</dbReference>
<organism evidence="10 11">
    <name type="scientific">Henningerozyma blattae (strain ATCC 34711 / CBS 6284 / DSM 70876 / NBRC 10599 / NRRL Y-10934 / UCD 77-7)</name>
    <name type="common">Yeast</name>
    <name type="synonym">Tetrapisispora blattae</name>
    <dbReference type="NCBI Taxonomy" id="1071380"/>
    <lineage>
        <taxon>Eukaryota</taxon>
        <taxon>Fungi</taxon>
        <taxon>Dikarya</taxon>
        <taxon>Ascomycota</taxon>
        <taxon>Saccharomycotina</taxon>
        <taxon>Saccharomycetes</taxon>
        <taxon>Saccharomycetales</taxon>
        <taxon>Saccharomycetaceae</taxon>
        <taxon>Henningerozyma</taxon>
    </lineage>
</organism>
<dbReference type="GO" id="GO:0046872">
    <property type="term" value="F:metal ion binding"/>
    <property type="evidence" value="ECO:0007669"/>
    <property type="project" value="UniProtKB-KW"/>
</dbReference>
<dbReference type="STRING" id="1071380.I2GZ85"/>
<dbReference type="eggNOG" id="KOG4342">
    <property type="taxonomic scope" value="Eukaryota"/>
</dbReference>
<dbReference type="SUPFAM" id="SSF88688">
    <property type="entry name" value="Families 57/38 glycoside transferase middle domain"/>
    <property type="match status" value="1"/>
</dbReference>
<comment type="catalytic activity">
    <reaction evidence="1">
        <text>Hydrolysis of terminal, non-reducing alpha-D-mannose residues in alpha-D-mannosides.</text>
        <dbReference type="EC" id="3.2.1.24"/>
    </reaction>
</comment>
<keyword evidence="6" id="KW-0326">Glycosidase</keyword>
<keyword evidence="4" id="KW-0479">Metal-binding</keyword>
<dbReference type="GO" id="GO:0009313">
    <property type="term" value="P:oligosaccharide catabolic process"/>
    <property type="evidence" value="ECO:0007669"/>
    <property type="project" value="EnsemblFungi"/>
</dbReference>
<sequence>MSYQSISYDPSFKPVQRIYEDRLRQFIQDGGDYKDLNLPKFYDFKRIRLDQNHVKVQWYQVPFEQGSSPVSPDKRPAWKEIIEKDSRGELNFQDASINQPFGPSWSTTWFKIELQIPQDWLESGEQLIFDWDCSNEGVVIDPKTLLPKTAFSGSERTEYRLPMDQKDGKYFFYIEAGNNGMFGCGEGSTINPPNDNRYFGLRMADIVWPDWEARALYYDFWMLGDAARELPGDSWQKNKARQLANNVMNIFDYNDRSSVKKCRDYLKANFYDEFLNDSKVYQKGNLDLLTNVYAMGNCHIDTAWLWPFAETRRKIVRSWSSQTTLMDEYPEYQFVASQAQQFKWLLQDHPEFFNDVLIPKVQQSKFFPIGGSWVENDTNMPSGESLARQFFFGQRFFLKHFGFKSNVFWLPDTFGYSSQVPQICQLSGINRFLTQKLSWNNINDFPHSTFNWAGIDGSQLLTHMPPGNTYTADSHFGDVLRTSRQNKTNEMYGSGLMLYGKGDGGGGPTREMLEKMRRIRSMSNKNGNIVPKLQVGTTIDQFYDDILKNTNNGKTLPTWNGELYFEFHRGTYTTQANTKRMMRLSEIKLHDLEWIATKTSILYPDNYQYPAKDINELWEHVLLCQFHDVLPGSCIEIVYKYESIPLLEYVVRKANDLIDAACEFLKSKTPASNLQLGTLPWSKHDLIVLPNEQKTNLSIKDRNDEIIMNNSKLNVIIDKKTGVITSITDVKTGVEYLDLKNGRNTLGANQFVMFDDKPLSWQAWDTELYSVNQYKYLNEVENVSILDNSENKVSVQVSLPLGNDCKIISTISLNSVTEKNSDESLISINTKVYNWNKRNEFLKVEFPVNIRNEYASYETQFGITKRPTHYNTSWDVAKFEVCHHKFADYSEYSKGVSILNDSKFGFSTHGNLMRLSLLRSSKAPDANADMGCHEINYAIYPHRDQLSASTVKLAFDFNYRFKYPIAESNVEKFNELVKLEGDRNVILSNIKRGEDDKSINSDYTLKPSEGKSVVVRLYESLGGESFTTLLTTLPIKKVEKIDNLEMYQLEQLNFRLADNQKKSYEIPLKLRPFEIASVKLYF</sequence>
<dbReference type="InParanoid" id="I2GZ85"/>
<evidence type="ECO:0000256" key="6">
    <source>
        <dbReference type="ARBA" id="ARBA00023295"/>
    </source>
</evidence>
<dbReference type="OrthoDB" id="10261055at2759"/>
<keyword evidence="11" id="KW-1185">Reference proteome</keyword>
<evidence type="ECO:0000313" key="10">
    <source>
        <dbReference type="EMBL" id="CCH59437.1"/>
    </source>
</evidence>
<dbReference type="InterPro" id="IPR000602">
    <property type="entry name" value="Glyco_hydro_38_N"/>
</dbReference>
<dbReference type="Gene3D" id="3.20.110.10">
    <property type="entry name" value="Glycoside hydrolase 38, N terminal domain"/>
    <property type="match status" value="1"/>
</dbReference>
<evidence type="ECO:0000256" key="3">
    <source>
        <dbReference type="ARBA" id="ARBA00012752"/>
    </source>
</evidence>
<dbReference type="Pfam" id="PF22907">
    <property type="entry name" value="Ams1-like_1st"/>
    <property type="match status" value="1"/>
</dbReference>
<dbReference type="FunFam" id="2.70.98.30:FF:000001">
    <property type="entry name" value="alpha-mannosidase 2C1 isoform X2"/>
    <property type="match status" value="1"/>
</dbReference>
<dbReference type="EC" id="3.2.1.24" evidence="3"/>
<dbReference type="PANTHER" id="PTHR46017:SF1">
    <property type="entry name" value="ALPHA-MANNOSIDASE 2C1"/>
    <property type="match status" value="1"/>
</dbReference>
<evidence type="ECO:0000256" key="4">
    <source>
        <dbReference type="ARBA" id="ARBA00022723"/>
    </source>
</evidence>
<dbReference type="HOGENOM" id="CLU_003442_0_1_1"/>
<dbReference type="SMART" id="SM00872">
    <property type="entry name" value="Alpha-mann_mid"/>
    <property type="match status" value="1"/>
</dbReference>
<dbReference type="GO" id="GO:0004559">
    <property type="term" value="F:alpha-mannosidase activity"/>
    <property type="evidence" value="ECO:0007669"/>
    <property type="project" value="UniProtKB-EC"/>
</dbReference>
<dbReference type="InterPro" id="IPR041147">
    <property type="entry name" value="GH38_C"/>
</dbReference>
<dbReference type="AlphaFoldDB" id="I2GZ85"/>
<dbReference type="SUPFAM" id="SSF74650">
    <property type="entry name" value="Galactose mutarotase-like"/>
    <property type="match status" value="1"/>
</dbReference>
<feature type="domain" description="Glycoside hydrolase family 38 central" evidence="9">
    <location>
        <begin position="566"/>
        <end position="646"/>
    </location>
</feature>
<proteinExistence type="inferred from homology"/>
<gene>
    <name evidence="10" type="primary">TBLA0B06110</name>
    <name evidence="10" type="ORF">TBLA_0B06110</name>
</gene>
<comment type="function">
    <text evidence="7">Degrades free oligosaccharides in the vacuole.</text>
</comment>
<dbReference type="InterPro" id="IPR011013">
    <property type="entry name" value="Gal_mutarotase_sf_dom"/>
</dbReference>
<dbReference type="GO" id="GO:0019309">
    <property type="term" value="P:mannose catabolic process"/>
    <property type="evidence" value="ECO:0007669"/>
    <property type="project" value="EnsemblFungi"/>
</dbReference>
<dbReference type="Pfam" id="PF09261">
    <property type="entry name" value="Alpha-mann_mid"/>
    <property type="match status" value="1"/>
</dbReference>
<reference evidence="10 11" key="1">
    <citation type="journal article" date="2011" name="Proc. Natl. Acad. Sci. U.S.A.">
        <title>Evolutionary erosion of yeast sex chromosomes by mating-type switching accidents.</title>
        <authorList>
            <person name="Gordon J.L."/>
            <person name="Armisen D."/>
            <person name="Proux-Wera E."/>
            <person name="Oheigeartaigh S.S."/>
            <person name="Byrne K.P."/>
            <person name="Wolfe K.H."/>
        </authorList>
    </citation>
    <scope>NUCLEOTIDE SEQUENCE [LARGE SCALE GENOMIC DNA]</scope>
    <source>
        <strain evidence="11">ATCC 34711 / CBS 6284 / DSM 70876 / NBRC 10599 / NRRL Y-10934 / UCD 77-7</strain>
    </source>
</reference>